<feature type="non-terminal residue" evidence="1">
    <location>
        <position position="365"/>
    </location>
</feature>
<dbReference type="EMBL" id="CAJVQC010014663">
    <property type="protein sequence ID" value="CAG8659338.1"/>
    <property type="molecule type" value="Genomic_DNA"/>
</dbReference>
<gene>
    <name evidence="1" type="ORF">RPERSI_LOCUS8206</name>
</gene>
<name>A0ACA9NNU4_9GLOM</name>
<evidence type="ECO:0000313" key="1">
    <source>
        <dbReference type="EMBL" id="CAG8659338.1"/>
    </source>
</evidence>
<reference evidence="1" key="1">
    <citation type="submission" date="2021-06" db="EMBL/GenBank/DDBJ databases">
        <authorList>
            <person name="Kallberg Y."/>
            <person name="Tangrot J."/>
            <person name="Rosling A."/>
        </authorList>
    </citation>
    <scope>NUCLEOTIDE SEQUENCE</scope>
    <source>
        <strain evidence="1">MA461A</strain>
    </source>
</reference>
<protein>
    <submittedName>
        <fullName evidence="1">30297_t:CDS:1</fullName>
    </submittedName>
</protein>
<keyword evidence="2" id="KW-1185">Reference proteome</keyword>
<accession>A0ACA9NNU4</accession>
<proteinExistence type="predicted"/>
<comment type="caution">
    <text evidence="1">The sequence shown here is derived from an EMBL/GenBank/DDBJ whole genome shotgun (WGS) entry which is preliminary data.</text>
</comment>
<organism evidence="1 2">
    <name type="scientific">Racocetra persica</name>
    <dbReference type="NCBI Taxonomy" id="160502"/>
    <lineage>
        <taxon>Eukaryota</taxon>
        <taxon>Fungi</taxon>
        <taxon>Fungi incertae sedis</taxon>
        <taxon>Mucoromycota</taxon>
        <taxon>Glomeromycotina</taxon>
        <taxon>Glomeromycetes</taxon>
        <taxon>Diversisporales</taxon>
        <taxon>Gigasporaceae</taxon>
        <taxon>Racocetra</taxon>
    </lineage>
</organism>
<sequence>MPEQCKKRLAKERQSWFRKKQKINNKNLGVGKSKILEQNTLHKSCPLSIIEPINNNENLEFNRSKSIDQICVTNLYTFNIVTDNHLRVNLNSIEQICATNSYPFNIINDKNLRVNRPKIIEQNCATNLYTFNTVEPVINNLTLQLERSDNSKQSRLSNLDFFSVIDLQFNIDHLPVSELLSFPEVINTNISSVMFRNKPKPEFEQFYLSKSVPLCAAEVTSTDAFSAHRNVVHLELGRMNQTCTYYNAKFWIEERDCKSNKTSPTFAICCSDSKCKGIMDALHTGDGINNIGQCIILPSIFVGGSHQMYQLYQDTIAIIWHFGKLDFFRLAVHLLDRDYISFHDEEDVLDVAECATSRMTIFDFL</sequence>
<evidence type="ECO:0000313" key="2">
    <source>
        <dbReference type="Proteomes" id="UP000789920"/>
    </source>
</evidence>
<dbReference type="Proteomes" id="UP000789920">
    <property type="component" value="Unassembled WGS sequence"/>
</dbReference>